<comment type="caution">
    <text evidence="1">The sequence shown here is derived from an EMBL/GenBank/DDBJ whole genome shotgun (WGS) entry which is preliminary data.</text>
</comment>
<dbReference type="STRING" id="1121338.CLTEP_25020"/>
<gene>
    <name evidence="1" type="ORF">CLTEP_25020</name>
</gene>
<name>A0A151ASY3_9CLOT</name>
<dbReference type="AlphaFoldDB" id="A0A151ASY3"/>
<dbReference type="RefSeq" id="WP_278319555.1">
    <property type="nucleotide sequence ID" value="NZ_LTBA01000057.1"/>
</dbReference>
<accession>A0A151ASY3</accession>
<dbReference type="EMBL" id="LTBA01000057">
    <property type="protein sequence ID" value="KYH30736.1"/>
    <property type="molecule type" value="Genomic_DNA"/>
</dbReference>
<proteinExistence type="predicted"/>
<dbReference type="PATRIC" id="fig|1121338.3.peg.2597"/>
<keyword evidence="2" id="KW-1185">Reference proteome</keyword>
<organism evidence="1 2">
    <name type="scientific">Clostridium tepidiprofundi DSM 19306</name>
    <dbReference type="NCBI Taxonomy" id="1121338"/>
    <lineage>
        <taxon>Bacteria</taxon>
        <taxon>Bacillati</taxon>
        <taxon>Bacillota</taxon>
        <taxon>Clostridia</taxon>
        <taxon>Eubacteriales</taxon>
        <taxon>Clostridiaceae</taxon>
        <taxon>Clostridium</taxon>
    </lineage>
</organism>
<protein>
    <submittedName>
        <fullName evidence="1">Uncharacterized protein</fullName>
    </submittedName>
</protein>
<dbReference type="Proteomes" id="UP000075531">
    <property type="component" value="Unassembled WGS sequence"/>
</dbReference>
<sequence length="44" mass="5117">MKENIQSLVRRVGEKYQQSPKELRIFIGKVLEGTIKLSSDKKIK</sequence>
<reference evidence="1 2" key="1">
    <citation type="submission" date="2016-02" db="EMBL/GenBank/DDBJ databases">
        <title>Genome sequence of Clostridium tepidiprofundi DSM 19306.</title>
        <authorList>
            <person name="Poehlein A."/>
            <person name="Daniel R."/>
        </authorList>
    </citation>
    <scope>NUCLEOTIDE SEQUENCE [LARGE SCALE GENOMIC DNA]</scope>
    <source>
        <strain evidence="1 2">DSM 19306</strain>
    </source>
</reference>
<evidence type="ECO:0000313" key="1">
    <source>
        <dbReference type="EMBL" id="KYH30736.1"/>
    </source>
</evidence>
<evidence type="ECO:0000313" key="2">
    <source>
        <dbReference type="Proteomes" id="UP000075531"/>
    </source>
</evidence>